<keyword evidence="2 3" id="KW-0539">Nucleus</keyword>
<feature type="region of interest" description="Disordered" evidence="4">
    <location>
        <begin position="170"/>
        <end position="354"/>
    </location>
</feature>
<feature type="region of interest" description="Disordered" evidence="4">
    <location>
        <begin position="747"/>
        <end position="768"/>
    </location>
</feature>
<feature type="domain" description="CCT" evidence="5">
    <location>
        <begin position="651"/>
        <end position="693"/>
    </location>
</feature>
<dbReference type="PANTHER" id="PTHR31874">
    <property type="entry name" value="CCT MOTIF FAMILY PROTEIN, EXPRESSED"/>
    <property type="match status" value="1"/>
</dbReference>
<dbReference type="PANTHER" id="PTHR31874:SF41">
    <property type="entry name" value="CCT MOTIF FAMILY PROTEIN"/>
    <property type="match status" value="1"/>
</dbReference>
<evidence type="ECO:0000259" key="5">
    <source>
        <dbReference type="PROSITE" id="PS51017"/>
    </source>
</evidence>
<keyword evidence="7" id="KW-1185">Reference proteome</keyword>
<feature type="compositionally biased region" description="Low complexity" evidence="4">
    <location>
        <begin position="556"/>
        <end position="570"/>
    </location>
</feature>
<accession>A0AAW1PGD4</accession>
<evidence type="ECO:0000256" key="2">
    <source>
        <dbReference type="ARBA" id="ARBA00023242"/>
    </source>
</evidence>
<feature type="compositionally biased region" description="Basic and acidic residues" evidence="4">
    <location>
        <begin position="412"/>
        <end position="421"/>
    </location>
</feature>
<dbReference type="AlphaFoldDB" id="A0AAW1PGD4"/>
<comment type="caution">
    <text evidence="6">The sequence shown here is derived from an EMBL/GenBank/DDBJ whole genome shotgun (WGS) entry which is preliminary data.</text>
</comment>
<proteinExistence type="predicted"/>
<dbReference type="GO" id="GO:0006355">
    <property type="term" value="P:regulation of DNA-templated transcription"/>
    <property type="evidence" value="ECO:0007669"/>
    <property type="project" value="TreeGrafter"/>
</dbReference>
<protein>
    <recommendedName>
        <fullName evidence="5">CCT domain-containing protein</fullName>
    </recommendedName>
</protein>
<evidence type="ECO:0000313" key="6">
    <source>
        <dbReference type="EMBL" id="KAK9808431.1"/>
    </source>
</evidence>
<feature type="compositionally biased region" description="Low complexity" evidence="4">
    <location>
        <begin position="195"/>
        <end position="208"/>
    </location>
</feature>
<feature type="compositionally biased region" description="Polar residues" evidence="4">
    <location>
        <begin position="334"/>
        <end position="349"/>
    </location>
</feature>
<feature type="region of interest" description="Disordered" evidence="4">
    <location>
        <begin position="546"/>
        <end position="646"/>
    </location>
</feature>
<feature type="compositionally biased region" description="Basic and acidic residues" evidence="4">
    <location>
        <begin position="268"/>
        <end position="280"/>
    </location>
</feature>
<evidence type="ECO:0000313" key="7">
    <source>
        <dbReference type="Proteomes" id="UP001465755"/>
    </source>
</evidence>
<evidence type="ECO:0000256" key="4">
    <source>
        <dbReference type="SAM" id="MobiDB-lite"/>
    </source>
</evidence>
<organism evidence="6 7">
    <name type="scientific">Symbiochloris irregularis</name>
    <dbReference type="NCBI Taxonomy" id="706552"/>
    <lineage>
        <taxon>Eukaryota</taxon>
        <taxon>Viridiplantae</taxon>
        <taxon>Chlorophyta</taxon>
        <taxon>core chlorophytes</taxon>
        <taxon>Trebouxiophyceae</taxon>
        <taxon>Trebouxiales</taxon>
        <taxon>Trebouxiaceae</taxon>
        <taxon>Symbiochloris</taxon>
    </lineage>
</organism>
<comment type="subcellular location">
    <subcellularLocation>
        <location evidence="1 3">Nucleus</location>
    </subcellularLocation>
</comment>
<dbReference type="EMBL" id="JALJOQ010000023">
    <property type="protein sequence ID" value="KAK9808431.1"/>
    <property type="molecule type" value="Genomic_DNA"/>
</dbReference>
<dbReference type="Pfam" id="PF06203">
    <property type="entry name" value="CCT"/>
    <property type="match status" value="1"/>
</dbReference>
<feature type="compositionally biased region" description="Low complexity" evidence="4">
    <location>
        <begin position="610"/>
        <end position="632"/>
    </location>
</feature>
<dbReference type="InterPro" id="IPR052453">
    <property type="entry name" value="CONSTANS-like_ZF"/>
</dbReference>
<feature type="compositionally biased region" description="Polar residues" evidence="4">
    <location>
        <begin position="209"/>
        <end position="225"/>
    </location>
</feature>
<dbReference type="Proteomes" id="UP001465755">
    <property type="component" value="Unassembled WGS sequence"/>
</dbReference>
<dbReference type="GO" id="GO:0005634">
    <property type="term" value="C:nucleus"/>
    <property type="evidence" value="ECO:0007669"/>
    <property type="project" value="UniProtKB-SubCell"/>
</dbReference>
<dbReference type="PROSITE" id="PS51017">
    <property type="entry name" value="CCT"/>
    <property type="match status" value="1"/>
</dbReference>
<evidence type="ECO:0000256" key="3">
    <source>
        <dbReference type="PROSITE-ProRule" id="PRU00357"/>
    </source>
</evidence>
<name>A0AAW1PGD4_9CHLO</name>
<evidence type="ECO:0000256" key="1">
    <source>
        <dbReference type="ARBA" id="ARBA00004123"/>
    </source>
</evidence>
<sequence length="768" mass="81004">MNGPDSEIWRPAFVERTGGLSVNRAAELLWYEVGISFTRSGIEPKSIAGAPVTLLRPEQLKRVGRTHKRNQGLGQQSTPLRVFPVKQLDVHSEGGATGLATTPYQLPGPGPPQAQDHKSAFVDKSTITQHDSSSEDGDTVRLYHPVPGTAGTQCSTQTLSSFTPMQAMASNSLSRLHSSRSEGTAQGMPASTLGTTATPAETAQPPVTSATPSDSAAAQDTTGPSWNGGSGSGSAQDASVHLPWSHPQAGAAQESAAMSDSPACPSETVKEASADGKQDSQDASVQQPAADGSAADLPKKLQQADASGQHSDGPSKDASESDDIPSEEGRGPSADTQGRDTSGSGQGSLQGFRAYVSPQARLGGLNLPQLSQHFNRSGTTGSSVAANSTAANLSAAELTKQSAAFESLGTDDMSRSTRESSEAAGGEDMVIDPQVAFSQRKENEGAGALRIGPVPNMPDFIKEMAGDGMQPFWMQSNAQASANEQAEMAAFCRAYAQTAAAAKREAGSQSMEDACMQDLQRRHMIMALQSHVMFQQQLMMQHHIMMGGMFPGGNGQAASGQQPQQSQQQQTPPVWPPYWGQPSYTPASSEHLPTSSFMPSGGMPPIPHNQSAGADQQQAQQQPATGQQPSAAGDGADTVAKDGKPNQQERRALALNKYKQKRKNLCFTKKIRYESRKQLAKARPRVKGQFVRRSSLGLAEMDGINDLLEPVATLAAQDAAREAAEAVMSLAHGKIVAAPEAEAEISDYEDAEAAAPVPVSPRRYRRRG</sequence>
<dbReference type="InterPro" id="IPR010402">
    <property type="entry name" value="CCT_domain"/>
</dbReference>
<feature type="compositionally biased region" description="Polar residues" evidence="4">
    <location>
        <begin position="582"/>
        <end position="598"/>
    </location>
</feature>
<feature type="region of interest" description="Disordered" evidence="4">
    <location>
        <begin position="406"/>
        <end position="431"/>
    </location>
</feature>
<gene>
    <name evidence="6" type="ORF">WJX73_004780</name>
</gene>
<reference evidence="6 7" key="1">
    <citation type="journal article" date="2024" name="Nat. Commun.">
        <title>Phylogenomics reveals the evolutionary origins of lichenization in chlorophyte algae.</title>
        <authorList>
            <person name="Puginier C."/>
            <person name="Libourel C."/>
            <person name="Otte J."/>
            <person name="Skaloud P."/>
            <person name="Haon M."/>
            <person name="Grisel S."/>
            <person name="Petersen M."/>
            <person name="Berrin J.G."/>
            <person name="Delaux P.M."/>
            <person name="Dal Grande F."/>
            <person name="Keller J."/>
        </authorList>
    </citation>
    <scope>NUCLEOTIDE SEQUENCE [LARGE SCALE GENOMIC DNA]</scope>
    <source>
        <strain evidence="6 7">SAG 2036</strain>
    </source>
</reference>